<dbReference type="Proteomes" id="UP000271708">
    <property type="component" value="Chromosome"/>
</dbReference>
<feature type="compositionally biased region" description="Low complexity" evidence="1">
    <location>
        <begin position="1"/>
        <end position="13"/>
    </location>
</feature>
<name>A0A5P8FNN5_9MICO</name>
<dbReference type="PANTHER" id="PTHR45947:SF14">
    <property type="entry name" value="SLL1723 PROTEIN"/>
    <property type="match status" value="1"/>
</dbReference>
<dbReference type="Pfam" id="PF13692">
    <property type="entry name" value="Glyco_trans_1_4"/>
    <property type="match status" value="1"/>
</dbReference>
<organism evidence="2 3">
    <name type="scientific">Janibacter melonis</name>
    <dbReference type="NCBI Taxonomy" id="262209"/>
    <lineage>
        <taxon>Bacteria</taxon>
        <taxon>Bacillati</taxon>
        <taxon>Actinomycetota</taxon>
        <taxon>Actinomycetes</taxon>
        <taxon>Micrococcales</taxon>
        <taxon>Intrasporangiaceae</taxon>
        <taxon>Janibacter</taxon>
    </lineage>
</organism>
<sequence length="441" mass="46109">MRSETLAPARTSAPPSPSAPPSTTPSPTTASCGAPATATERVGYVVKVYPRFSETFVVTEVLAREAQGEDLEIFALRPTTDTHFHPALARVHAPVTYLPRALKASELWASIARAHAVLPDLGPRLAELLPLTTRLAADEVAQGVELAIAVRTRGITRLHAHFASAQARVAAVAAHLAQVPWSVTTHAKDIFHDEVDLDLLADLLHGASTVVAISAYNEQHLGRVAPRARVARVANGLDLTGFGYREPGPVADPLRVLAVGRLVEKKGFDVLLDALATARAAGLEVRAEVAGSGELGPDLLARTHALGLDDVVTWLGARPQDEVLALLRQADVFVAPCVVGADGNADGLPTVILEAMAVGTPVISTAVTGIPEVVRGTVADPVTGVLLEPGDPGALADALRAVAADAFPRADVARRARDLVERDHDTTRQAALLARSTGAVA</sequence>
<proteinExistence type="predicted"/>
<dbReference type="InterPro" id="IPR050194">
    <property type="entry name" value="Glycosyltransferase_grp1"/>
</dbReference>
<dbReference type="GeneID" id="59162321"/>
<dbReference type="CDD" id="cd03801">
    <property type="entry name" value="GT4_PimA-like"/>
    <property type="match status" value="1"/>
</dbReference>
<dbReference type="EMBL" id="CP044548">
    <property type="protein sequence ID" value="QFQ31197.2"/>
    <property type="molecule type" value="Genomic_DNA"/>
</dbReference>
<accession>A0A5P8FNN5</accession>
<dbReference type="PANTHER" id="PTHR45947">
    <property type="entry name" value="SULFOQUINOVOSYL TRANSFERASE SQD2"/>
    <property type="match status" value="1"/>
</dbReference>
<evidence type="ECO:0000313" key="3">
    <source>
        <dbReference type="Proteomes" id="UP000271708"/>
    </source>
</evidence>
<feature type="compositionally biased region" description="Pro residues" evidence="1">
    <location>
        <begin position="14"/>
        <end position="24"/>
    </location>
</feature>
<dbReference type="PROSITE" id="PS51257">
    <property type="entry name" value="PROKAR_LIPOPROTEIN"/>
    <property type="match status" value="1"/>
</dbReference>
<dbReference type="AlphaFoldDB" id="A0A5P8FNN5"/>
<dbReference type="KEGG" id="jme:EEW87_014120"/>
<gene>
    <name evidence="2" type="ORF">EEW87_014120</name>
</gene>
<dbReference type="Gene3D" id="3.40.50.2000">
    <property type="entry name" value="Glycogen Phosphorylase B"/>
    <property type="match status" value="2"/>
</dbReference>
<feature type="compositionally biased region" description="Low complexity" evidence="1">
    <location>
        <begin position="25"/>
        <end position="34"/>
    </location>
</feature>
<dbReference type="RefSeq" id="WP_123093067.1">
    <property type="nucleotide sequence ID" value="NZ_CP044548.2"/>
</dbReference>
<protein>
    <submittedName>
        <fullName evidence="2">Glycosyltransferase</fullName>
    </submittedName>
</protein>
<feature type="region of interest" description="Disordered" evidence="1">
    <location>
        <begin position="1"/>
        <end position="34"/>
    </location>
</feature>
<evidence type="ECO:0000256" key="1">
    <source>
        <dbReference type="SAM" id="MobiDB-lite"/>
    </source>
</evidence>
<keyword evidence="2" id="KW-0808">Transferase</keyword>
<dbReference type="SUPFAM" id="SSF53756">
    <property type="entry name" value="UDP-Glycosyltransferase/glycogen phosphorylase"/>
    <property type="match status" value="1"/>
</dbReference>
<reference evidence="2 3" key="1">
    <citation type="submission" date="2019-09" db="EMBL/GenBank/DDBJ databases">
        <title>Complete Genome Sequence of Janibacter melonis M714 with both human health impact and industrial applications.</title>
        <authorList>
            <person name="Jin M."/>
            <person name="Zhao Q.R."/>
        </authorList>
    </citation>
    <scope>NUCLEOTIDE SEQUENCE [LARGE SCALE GENOMIC DNA]</scope>
    <source>
        <strain evidence="2 3">M714</strain>
    </source>
</reference>
<dbReference type="GO" id="GO:0016757">
    <property type="term" value="F:glycosyltransferase activity"/>
    <property type="evidence" value="ECO:0007669"/>
    <property type="project" value="TreeGrafter"/>
</dbReference>
<evidence type="ECO:0000313" key="2">
    <source>
        <dbReference type="EMBL" id="QFQ31197.2"/>
    </source>
</evidence>